<evidence type="ECO:0000256" key="1">
    <source>
        <dbReference type="ARBA" id="ARBA00022884"/>
    </source>
</evidence>
<name>A0A220VDM2_9GAMM</name>
<keyword evidence="5" id="KW-1185">Reference proteome</keyword>
<protein>
    <submittedName>
        <fullName evidence="4">RNA-binding protein</fullName>
    </submittedName>
</protein>
<dbReference type="InterPro" id="IPR017924">
    <property type="entry name" value="RNA-binding_YhbY"/>
</dbReference>
<evidence type="ECO:0000256" key="2">
    <source>
        <dbReference type="PROSITE-ProRule" id="PRU00626"/>
    </source>
</evidence>
<proteinExistence type="predicted"/>
<dbReference type="PANTHER" id="PTHR40065:SF3">
    <property type="entry name" value="RNA-BINDING PROTEIN YHBY"/>
    <property type="match status" value="1"/>
</dbReference>
<dbReference type="PROSITE" id="PS51295">
    <property type="entry name" value="CRM"/>
    <property type="match status" value="1"/>
</dbReference>
<evidence type="ECO:0000313" key="5">
    <source>
        <dbReference type="Proteomes" id="UP000242175"/>
    </source>
</evidence>
<dbReference type="SUPFAM" id="SSF75471">
    <property type="entry name" value="YhbY-like"/>
    <property type="match status" value="1"/>
</dbReference>
<dbReference type="InterPro" id="IPR035920">
    <property type="entry name" value="YhbY-like_sf"/>
</dbReference>
<dbReference type="Pfam" id="PF01985">
    <property type="entry name" value="CRS1_YhbY"/>
    <property type="match status" value="1"/>
</dbReference>
<dbReference type="KEGG" id="pmai:CF386_04790"/>
<feature type="domain" description="CRM" evidence="3">
    <location>
        <begin position="1"/>
        <end position="97"/>
    </location>
</feature>
<gene>
    <name evidence="4" type="ORF">CF386_04790</name>
</gene>
<dbReference type="EMBL" id="CP022355">
    <property type="protein sequence ID" value="ASK78371.1"/>
    <property type="molecule type" value="Genomic_DNA"/>
</dbReference>
<dbReference type="NCBIfam" id="TIGR00253">
    <property type="entry name" value="RNA_bind_YhbY"/>
    <property type="match status" value="1"/>
</dbReference>
<dbReference type="Gene3D" id="3.30.110.60">
    <property type="entry name" value="YhbY-like"/>
    <property type="match status" value="1"/>
</dbReference>
<dbReference type="GO" id="GO:0003723">
    <property type="term" value="F:RNA binding"/>
    <property type="evidence" value="ECO:0007669"/>
    <property type="project" value="UniProtKB-UniRule"/>
</dbReference>
<dbReference type="RefSeq" id="WP_089073279.1">
    <property type="nucleotide sequence ID" value="NZ_CBCSAM010000001.1"/>
</dbReference>
<reference evidence="4 5" key="1">
    <citation type="journal article" date="2016" name="Int. J. Syst. Evol. Microbiol.">
        <title>Paraphotobacterium marinum gen. nov., sp. nov., a member of the family Vibrionaceae, isolated from surface seawater.</title>
        <authorList>
            <person name="Huang Z."/>
            <person name="Dong C."/>
            <person name="Shao Z."/>
        </authorList>
    </citation>
    <scope>NUCLEOTIDE SEQUENCE [LARGE SCALE GENOMIC DNA]</scope>
    <source>
        <strain evidence="4 5">NSCS20N07D</strain>
    </source>
</reference>
<dbReference type="Proteomes" id="UP000242175">
    <property type="component" value="Chromosome large"/>
</dbReference>
<keyword evidence="1 2" id="KW-0694">RNA-binding</keyword>
<sequence>MKLTSKQIKFLKSEAHHLKPIVLMGANGLTEGVIVEIESAVAFHELVKVKLVSSDKETKDLIIDAILRETHSEFVQVVGNILTLYKSSPEKKYNLPK</sequence>
<dbReference type="InterPro" id="IPR051925">
    <property type="entry name" value="RNA-binding_domain"/>
</dbReference>
<dbReference type="PANTHER" id="PTHR40065">
    <property type="entry name" value="RNA-BINDING PROTEIN YHBY"/>
    <property type="match status" value="1"/>
</dbReference>
<dbReference type="OrthoDB" id="9797519at2"/>
<dbReference type="SMART" id="SM01103">
    <property type="entry name" value="CRS1_YhbY"/>
    <property type="match status" value="1"/>
</dbReference>
<dbReference type="InterPro" id="IPR001890">
    <property type="entry name" value="RNA-binding_CRM"/>
</dbReference>
<accession>A0A220VDM2</accession>
<organism evidence="4 5">
    <name type="scientific">Paraphotobacterium marinum</name>
    <dbReference type="NCBI Taxonomy" id="1755811"/>
    <lineage>
        <taxon>Bacteria</taxon>
        <taxon>Pseudomonadati</taxon>
        <taxon>Pseudomonadota</taxon>
        <taxon>Gammaproteobacteria</taxon>
        <taxon>Vibrionales</taxon>
        <taxon>Vibrionaceae</taxon>
        <taxon>Paraphotobacterium</taxon>
    </lineage>
</organism>
<dbReference type="AlphaFoldDB" id="A0A220VDM2"/>
<evidence type="ECO:0000259" key="3">
    <source>
        <dbReference type="PROSITE" id="PS51295"/>
    </source>
</evidence>
<evidence type="ECO:0000313" key="4">
    <source>
        <dbReference type="EMBL" id="ASK78371.1"/>
    </source>
</evidence>